<gene>
    <name evidence="7" type="primary">ybbM</name>
    <name evidence="7" type="ORF">NSPWAT_2795</name>
</gene>
<proteinExistence type="inferred from homology"/>
<evidence type="ECO:0000313" key="8">
    <source>
        <dbReference type="Proteomes" id="UP001157733"/>
    </source>
</evidence>
<sequence>MRVEALLLCYGLVIVSLLVSYYNRLGLEKDVFYASARATVQLVLMGFLLEAILTLEQIWVLLLILLFMCGIAASISGKRGQPIPNAYGIAFAGILAGSGVTFGILAAAGVIAPEAKYIIPLGGMIIGNSMNTASLAMNRLTGELSHQRRRIETLLALGANARQAGRWAVRDTLKAAMIPTLDSMKVIGLVHLPGIMTGFIIAGGSPLEAVKYQLAIVFMIAGTASLTAMLVTLLAIRYCFSKDVQLLDRFRPQAEVG</sequence>
<dbReference type="Proteomes" id="UP001157733">
    <property type="component" value="Chromosome"/>
</dbReference>
<feature type="transmembrane region" description="Helical" evidence="6">
    <location>
        <begin position="117"/>
        <end position="140"/>
    </location>
</feature>
<keyword evidence="8" id="KW-1185">Reference proteome</keyword>
<evidence type="ECO:0000256" key="5">
    <source>
        <dbReference type="ARBA" id="ARBA00023136"/>
    </source>
</evidence>
<dbReference type="PANTHER" id="PTHR30028:SF0">
    <property type="entry name" value="PROTEIN ALUMINUM SENSITIVE 3"/>
    <property type="match status" value="1"/>
</dbReference>
<feature type="transmembrane region" description="Helical" evidence="6">
    <location>
        <begin position="5"/>
        <end position="22"/>
    </location>
</feature>
<keyword evidence="5 6" id="KW-0472">Membrane</keyword>
<evidence type="ECO:0000313" key="7">
    <source>
        <dbReference type="EMBL" id="CAI2719651.1"/>
    </source>
</evidence>
<keyword evidence="4 6" id="KW-1133">Transmembrane helix</keyword>
<feature type="transmembrane region" description="Helical" evidence="6">
    <location>
        <begin position="87"/>
        <end position="111"/>
    </location>
</feature>
<reference evidence="7 8" key="1">
    <citation type="submission" date="2022-09" db="EMBL/GenBank/DDBJ databases">
        <authorList>
            <person name="Kop L."/>
        </authorList>
    </citation>
    <scope>NUCLEOTIDE SEQUENCE [LARGE SCALE GENOMIC DNA]</scope>
    <source>
        <strain evidence="7 8">347</strain>
    </source>
</reference>
<dbReference type="PANTHER" id="PTHR30028">
    <property type="entry name" value="UPF0014 INNER MEMBRANE PROTEIN YBBM-RELATED"/>
    <property type="match status" value="1"/>
</dbReference>
<comment type="similarity">
    <text evidence="2">Belongs to the UPF0014 family.</text>
</comment>
<dbReference type="InterPro" id="IPR005226">
    <property type="entry name" value="UPF0014_fam"/>
</dbReference>
<comment type="subcellular location">
    <subcellularLocation>
        <location evidence="1">Membrane</location>
        <topology evidence="1">Multi-pass membrane protein</topology>
    </subcellularLocation>
</comment>
<keyword evidence="3 6" id="KW-0812">Transmembrane</keyword>
<dbReference type="EMBL" id="OX336137">
    <property type="protein sequence ID" value="CAI2719651.1"/>
    <property type="molecule type" value="Genomic_DNA"/>
</dbReference>
<protein>
    <submittedName>
        <fullName evidence="7">ABC-type uncharacterized transport system, permease component</fullName>
    </submittedName>
</protein>
<feature type="transmembrane region" description="Helical" evidence="6">
    <location>
        <begin position="186"/>
        <end position="204"/>
    </location>
</feature>
<evidence type="ECO:0000256" key="3">
    <source>
        <dbReference type="ARBA" id="ARBA00022692"/>
    </source>
</evidence>
<name>A0ABM9HHB8_9BACT</name>
<evidence type="ECO:0000256" key="1">
    <source>
        <dbReference type="ARBA" id="ARBA00004141"/>
    </source>
</evidence>
<evidence type="ECO:0000256" key="2">
    <source>
        <dbReference type="ARBA" id="ARBA00005268"/>
    </source>
</evidence>
<dbReference type="Pfam" id="PF03649">
    <property type="entry name" value="UPF0014"/>
    <property type="match status" value="1"/>
</dbReference>
<evidence type="ECO:0000256" key="6">
    <source>
        <dbReference type="SAM" id="Phobius"/>
    </source>
</evidence>
<evidence type="ECO:0000256" key="4">
    <source>
        <dbReference type="ARBA" id="ARBA00022989"/>
    </source>
</evidence>
<organism evidence="7 8">
    <name type="scientific">Nitrospina watsonii</name>
    <dbReference type="NCBI Taxonomy" id="1323948"/>
    <lineage>
        <taxon>Bacteria</taxon>
        <taxon>Pseudomonadati</taxon>
        <taxon>Nitrospinota/Tectimicrobiota group</taxon>
        <taxon>Nitrospinota</taxon>
        <taxon>Nitrospinia</taxon>
        <taxon>Nitrospinales</taxon>
        <taxon>Nitrospinaceae</taxon>
        <taxon>Nitrospina</taxon>
    </lineage>
</organism>
<accession>A0ABM9HHB8</accession>
<feature type="transmembrane region" description="Helical" evidence="6">
    <location>
        <begin position="216"/>
        <end position="240"/>
    </location>
</feature>
<feature type="transmembrane region" description="Helical" evidence="6">
    <location>
        <begin position="42"/>
        <end position="75"/>
    </location>
</feature>